<dbReference type="InterPro" id="IPR009057">
    <property type="entry name" value="Homeodomain-like_sf"/>
</dbReference>
<reference evidence="7 8" key="1">
    <citation type="submission" date="2020-08" db="EMBL/GenBank/DDBJ databases">
        <title>Genome sequence of Sphingomonas sediminicola KACC 15039T.</title>
        <authorList>
            <person name="Hyun D.-W."/>
            <person name="Bae J.-W."/>
        </authorList>
    </citation>
    <scope>NUCLEOTIDE SEQUENCE [LARGE SCALE GENOMIC DNA]</scope>
    <source>
        <strain evidence="7 8">KACC 15039</strain>
    </source>
</reference>
<protein>
    <submittedName>
        <fullName evidence="7">TetR/AcrR family transcriptional regulator</fullName>
    </submittedName>
</protein>
<evidence type="ECO:0000256" key="2">
    <source>
        <dbReference type="ARBA" id="ARBA00023125"/>
    </source>
</evidence>
<feature type="DNA-binding region" description="H-T-H motif" evidence="4">
    <location>
        <begin position="49"/>
        <end position="68"/>
    </location>
</feature>
<keyword evidence="2 4" id="KW-0238">DNA-binding</keyword>
<evidence type="ECO:0000313" key="7">
    <source>
        <dbReference type="EMBL" id="QNP45792.1"/>
    </source>
</evidence>
<evidence type="ECO:0000313" key="8">
    <source>
        <dbReference type="Proteomes" id="UP000516105"/>
    </source>
</evidence>
<dbReference type="InterPro" id="IPR050109">
    <property type="entry name" value="HTH-type_TetR-like_transc_reg"/>
</dbReference>
<name>A0ABX6TA10_9SPHN</name>
<feature type="domain" description="HTH tetR-type" evidence="6">
    <location>
        <begin position="26"/>
        <end position="86"/>
    </location>
</feature>
<dbReference type="Gene3D" id="1.10.357.10">
    <property type="entry name" value="Tetracycline Repressor, domain 2"/>
    <property type="match status" value="1"/>
</dbReference>
<dbReference type="InterPro" id="IPR001647">
    <property type="entry name" value="HTH_TetR"/>
</dbReference>
<evidence type="ECO:0000256" key="3">
    <source>
        <dbReference type="ARBA" id="ARBA00023163"/>
    </source>
</evidence>
<evidence type="ECO:0000259" key="6">
    <source>
        <dbReference type="PROSITE" id="PS50977"/>
    </source>
</evidence>
<dbReference type="EMBL" id="CP060782">
    <property type="protein sequence ID" value="QNP45792.1"/>
    <property type="molecule type" value="Genomic_DNA"/>
</dbReference>
<dbReference type="PRINTS" id="PR00455">
    <property type="entry name" value="HTHTETR"/>
</dbReference>
<evidence type="ECO:0000256" key="4">
    <source>
        <dbReference type="PROSITE-ProRule" id="PRU00335"/>
    </source>
</evidence>
<dbReference type="Pfam" id="PF00440">
    <property type="entry name" value="TetR_N"/>
    <property type="match status" value="1"/>
</dbReference>
<dbReference type="PROSITE" id="PS50977">
    <property type="entry name" value="HTH_TETR_2"/>
    <property type="match status" value="1"/>
</dbReference>
<evidence type="ECO:0000256" key="5">
    <source>
        <dbReference type="SAM" id="MobiDB-lite"/>
    </source>
</evidence>
<keyword evidence="3" id="KW-0804">Transcription</keyword>
<gene>
    <name evidence="7" type="ORF">H9L14_00175</name>
</gene>
<feature type="compositionally biased region" description="Polar residues" evidence="5">
    <location>
        <begin position="1"/>
        <end position="10"/>
    </location>
</feature>
<dbReference type="PANTHER" id="PTHR30055:SF234">
    <property type="entry name" value="HTH-TYPE TRANSCRIPTIONAL REGULATOR BETI"/>
    <property type="match status" value="1"/>
</dbReference>
<accession>A0ABX6TA10</accession>
<dbReference type="PANTHER" id="PTHR30055">
    <property type="entry name" value="HTH-TYPE TRANSCRIPTIONAL REGULATOR RUTR"/>
    <property type="match status" value="1"/>
</dbReference>
<sequence>MSNSNAQPRVSKTRQYRLGKRAEKQELTKRRIVEAAVDLHASVGPARTTIAQIAERAGVQRHTFYAHFPDDRSLMNACSSLALDRDPLPDVENWAKHPAGRVRIRHGLQEIYGWYARNEQLTSSVLRDAEVHELTREIVDLRMAPTFERAAEILGEGIDERSHALLAVALNFSCWKVLSTSADVRNAAVLMSRAVLAA</sequence>
<proteinExistence type="predicted"/>
<keyword evidence="1" id="KW-0805">Transcription regulation</keyword>
<dbReference type="Proteomes" id="UP000516105">
    <property type="component" value="Chromosome"/>
</dbReference>
<evidence type="ECO:0000256" key="1">
    <source>
        <dbReference type="ARBA" id="ARBA00023015"/>
    </source>
</evidence>
<feature type="region of interest" description="Disordered" evidence="5">
    <location>
        <begin position="1"/>
        <end position="23"/>
    </location>
</feature>
<keyword evidence="8" id="KW-1185">Reference proteome</keyword>
<organism evidence="7 8">
    <name type="scientific">Sphingomonas sediminicola</name>
    <dbReference type="NCBI Taxonomy" id="386874"/>
    <lineage>
        <taxon>Bacteria</taxon>
        <taxon>Pseudomonadati</taxon>
        <taxon>Pseudomonadota</taxon>
        <taxon>Alphaproteobacteria</taxon>
        <taxon>Sphingomonadales</taxon>
        <taxon>Sphingomonadaceae</taxon>
        <taxon>Sphingomonas</taxon>
    </lineage>
</organism>
<dbReference type="SUPFAM" id="SSF46689">
    <property type="entry name" value="Homeodomain-like"/>
    <property type="match status" value="1"/>
</dbReference>